<feature type="compositionally biased region" description="Acidic residues" evidence="1">
    <location>
        <begin position="237"/>
        <end position="248"/>
    </location>
</feature>
<feature type="region of interest" description="Disordered" evidence="1">
    <location>
        <begin position="160"/>
        <end position="248"/>
    </location>
</feature>
<evidence type="ECO:0008006" key="4">
    <source>
        <dbReference type="Google" id="ProtNLM"/>
    </source>
</evidence>
<proteinExistence type="predicted"/>
<protein>
    <recommendedName>
        <fullName evidence="4">Protein FRA10AC1</fullName>
    </recommendedName>
</protein>
<dbReference type="PANTHER" id="PTHR11567">
    <property type="entry name" value="ACID PHOSPHATASE-RELATED"/>
    <property type="match status" value="1"/>
</dbReference>
<feature type="compositionally biased region" description="Basic and acidic residues" evidence="1">
    <location>
        <begin position="227"/>
        <end position="236"/>
    </location>
</feature>
<gene>
    <name evidence="2" type="ORF">INT46_011170</name>
</gene>
<evidence type="ECO:0000313" key="3">
    <source>
        <dbReference type="Proteomes" id="UP000650833"/>
    </source>
</evidence>
<accession>A0A8H7UXJ6</accession>
<evidence type="ECO:0000256" key="1">
    <source>
        <dbReference type="SAM" id="MobiDB-lite"/>
    </source>
</evidence>
<dbReference type="AlphaFoldDB" id="A0A8H7UXJ6"/>
<reference evidence="2" key="1">
    <citation type="submission" date="2020-12" db="EMBL/GenBank/DDBJ databases">
        <title>Metabolic potential, ecology and presence of endohyphal bacteria is reflected in genomic diversity of Mucoromycotina.</title>
        <authorList>
            <person name="Muszewska A."/>
            <person name="Okrasinska A."/>
            <person name="Steczkiewicz K."/>
            <person name="Drgas O."/>
            <person name="Orlowska M."/>
            <person name="Perlinska-Lenart U."/>
            <person name="Aleksandrzak-Piekarczyk T."/>
            <person name="Szatraj K."/>
            <person name="Zielenkiewicz U."/>
            <person name="Pilsyk S."/>
            <person name="Malc E."/>
            <person name="Mieczkowski P."/>
            <person name="Kruszewska J.S."/>
            <person name="Biernat P."/>
            <person name="Pawlowska J."/>
        </authorList>
    </citation>
    <scope>NUCLEOTIDE SEQUENCE</scope>
    <source>
        <strain evidence="2">CBS 226.32</strain>
    </source>
</reference>
<sequence length="248" mass="29623">MYLIVFYYKQSRHKQLMKEYLQRQIKPKTHIPAIYKTEKDIIQENHKFIRSDFDEDGLTWGQRVAKKYYDKLFKEYALCELKYYKEGKIALRWRTEKEVIVGKGQFICASTRCDESKKLQSWEVNFGYMEDGEKKNELVKVRLCPKCSDKLNFKTKKRLAKTLKRKSREEQEANNRNKKQRGQSNASKTNSSDSDDDDDDDDHGEEVEHENDKFAQESSSSIWSKPLDVKEEKSKEEEYEDYFTDLLQ</sequence>
<dbReference type="OrthoDB" id="197967at2759"/>
<dbReference type="PANTHER" id="PTHR11567:SF25">
    <property type="entry name" value="PROTEIN FRA10AC1"/>
    <property type="match status" value="1"/>
</dbReference>
<dbReference type="GO" id="GO:0016791">
    <property type="term" value="F:phosphatase activity"/>
    <property type="evidence" value="ECO:0007669"/>
    <property type="project" value="TreeGrafter"/>
</dbReference>
<dbReference type="InterPro" id="IPR050645">
    <property type="entry name" value="Histidine_acid_phosphatase"/>
</dbReference>
<dbReference type="EMBL" id="JAEPRC010000597">
    <property type="protein sequence ID" value="KAG2194244.1"/>
    <property type="molecule type" value="Genomic_DNA"/>
</dbReference>
<dbReference type="Pfam" id="PF09725">
    <property type="entry name" value="Fra10Ac1"/>
    <property type="match status" value="1"/>
</dbReference>
<dbReference type="InterPro" id="IPR019129">
    <property type="entry name" value="Folate-sensitive_fs_Fra10Ac1"/>
</dbReference>
<organism evidence="2 3">
    <name type="scientific">Mucor plumbeus</name>
    <dbReference type="NCBI Taxonomy" id="97098"/>
    <lineage>
        <taxon>Eukaryota</taxon>
        <taxon>Fungi</taxon>
        <taxon>Fungi incertae sedis</taxon>
        <taxon>Mucoromycota</taxon>
        <taxon>Mucoromycotina</taxon>
        <taxon>Mucoromycetes</taxon>
        <taxon>Mucorales</taxon>
        <taxon>Mucorineae</taxon>
        <taxon>Mucoraceae</taxon>
        <taxon>Mucor</taxon>
    </lineage>
</organism>
<dbReference type="Proteomes" id="UP000650833">
    <property type="component" value="Unassembled WGS sequence"/>
</dbReference>
<comment type="caution">
    <text evidence="2">The sequence shown here is derived from an EMBL/GenBank/DDBJ whole genome shotgun (WGS) entry which is preliminary data.</text>
</comment>
<name>A0A8H7UXJ6_9FUNG</name>
<keyword evidence="3" id="KW-1185">Reference proteome</keyword>
<evidence type="ECO:0000313" key="2">
    <source>
        <dbReference type="EMBL" id="KAG2194244.1"/>
    </source>
</evidence>
<feature type="compositionally biased region" description="Acidic residues" evidence="1">
    <location>
        <begin position="193"/>
        <end position="209"/>
    </location>
</feature>